<comment type="caution">
    <text evidence="1">The sequence shown here is derived from an EMBL/GenBank/DDBJ whole genome shotgun (WGS) entry which is preliminary data.</text>
</comment>
<sequence length="133" mass="14136">MATELVEGMAFRTSGAVTVDDALIASFADVVDDGQDPCPLSVIFRVSVELAHQAMDSGVVPRDGLVHTAESVHLHRPPRRGDRLSGVLTVTRVRHRAGATQVDIRSDIFAEGEGPPIADSTSTLVFRSAEVSS</sequence>
<proteinExistence type="predicted"/>
<protein>
    <recommendedName>
        <fullName evidence="3">N-terminal of MaoC-like dehydratase domain-containing protein</fullName>
    </recommendedName>
</protein>
<accession>A0ABU7MAW3</accession>
<gene>
    <name evidence="1" type="ORF">VZC37_07860</name>
</gene>
<dbReference type="RefSeq" id="WP_330431919.1">
    <property type="nucleotide sequence ID" value="NZ_JAZDUF010000002.1"/>
</dbReference>
<dbReference type="Proteomes" id="UP001347146">
    <property type="component" value="Unassembled WGS sequence"/>
</dbReference>
<evidence type="ECO:0000313" key="2">
    <source>
        <dbReference type="Proteomes" id="UP001347146"/>
    </source>
</evidence>
<reference evidence="1 2" key="1">
    <citation type="submission" date="2024-01" db="EMBL/GenBank/DDBJ databases">
        <title>Draft genome sequence of Gordonia sp. LSe1-13.</title>
        <authorList>
            <person name="Suphannarot A."/>
            <person name="Mingma R."/>
        </authorList>
    </citation>
    <scope>NUCLEOTIDE SEQUENCE [LARGE SCALE GENOMIC DNA]</scope>
    <source>
        <strain evidence="1 2">LSe1-13</strain>
    </source>
</reference>
<dbReference type="EMBL" id="JAZDUF010000002">
    <property type="protein sequence ID" value="MEE3850245.1"/>
    <property type="molecule type" value="Genomic_DNA"/>
</dbReference>
<name>A0ABU7MAW3_9ACTN</name>
<dbReference type="Gene3D" id="3.10.129.10">
    <property type="entry name" value="Hotdog Thioesterase"/>
    <property type="match status" value="1"/>
</dbReference>
<dbReference type="SUPFAM" id="SSF54637">
    <property type="entry name" value="Thioesterase/thiol ester dehydrase-isomerase"/>
    <property type="match status" value="1"/>
</dbReference>
<dbReference type="InterPro" id="IPR029069">
    <property type="entry name" value="HotDog_dom_sf"/>
</dbReference>
<keyword evidence="2" id="KW-1185">Reference proteome</keyword>
<evidence type="ECO:0008006" key="3">
    <source>
        <dbReference type="Google" id="ProtNLM"/>
    </source>
</evidence>
<evidence type="ECO:0000313" key="1">
    <source>
        <dbReference type="EMBL" id="MEE3850245.1"/>
    </source>
</evidence>
<organism evidence="1 2">
    <name type="scientific">Gordonia sesuvii</name>
    <dbReference type="NCBI Taxonomy" id="3116777"/>
    <lineage>
        <taxon>Bacteria</taxon>
        <taxon>Bacillati</taxon>
        <taxon>Actinomycetota</taxon>
        <taxon>Actinomycetes</taxon>
        <taxon>Mycobacteriales</taxon>
        <taxon>Gordoniaceae</taxon>
        <taxon>Gordonia</taxon>
    </lineage>
</organism>